<dbReference type="Gene3D" id="1.25.10.10">
    <property type="entry name" value="Leucine-rich Repeat Variant"/>
    <property type="match status" value="1"/>
</dbReference>
<evidence type="ECO:0000313" key="8">
    <source>
        <dbReference type="Proteomes" id="UP001295684"/>
    </source>
</evidence>
<evidence type="ECO:0000259" key="6">
    <source>
        <dbReference type="Pfam" id="PF01602"/>
    </source>
</evidence>
<dbReference type="SUPFAM" id="SSF48371">
    <property type="entry name" value="ARM repeat"/>
    <property type="match status" value="1"/>
</dbReference>
<protein>
    <recommendedName>
        <fullName evidence="6">Clathrin/coatomer adaptor adaptin-like N-terminal domain-containing protein</fullName>
    </recommendedName>
</protein>
<keyword evidence="4" id="KW-0653">Protein transport</keyword>
<comment type="similarity">
    <text evidence="2">Belongs to the adaptor complexes large subunit family.</text>
</comment>
<comment type="subcellular location">
    <subcellularLocation>
        <location evidence="1">Endomembrane system</location>
    </subcellularLocation>
</comment>
<comment type="caution">
    <text evidence="7">The sequence shown here is derived from an EMBL/GenBank/DDBJ whole genome shotgun (WGS) entry which is preliminary data.</text>
</comment>
<dbReference type="InterPro" id="IPR026739">
    <property type="entry name" value="AP_beta"/>
</dbReference>
<dbReference type="GO" id="GO:0016192">
    <property type="term" value="P:vesicle-mediated transport"/>
    <property type="evidence" value="ECO:0007669"/>
    <property type="project" value="InterPro"/>
</dbReference>
<proteinExistence type="inferred from homology"/>
<name>A0AAD2D9N7_EUPCR</name>
<evidence type="ECO:0000256" key="2">
    <source>
        <dbReference type="ARBA" id="ARBA00006613"/>
    </source>
</evidence>
<dbReference type="InterPro" id="IPR016024">
    <property type="entry name" value="ARM-type_fold"/>
</dbReference>
<dbReference type="InterPro" id="IPR011989">
    <property type="entry name" value="ARM-like"/>
</dbReference>
<reference evidence="7" key="1">
    <citation type="submission" date="2023-07" db="EMBL/GenBank/DDBJ databases">
        <authorList>
            <consortium name="AG Swart"/>
            <person name="Singh M."/>
            <person name="Singh A."/>
            <person name="Seah K."/>
            <person name="Emmerich C."/>
        </authorList>
    </citation>
    <scope>NUCLEOTIDE SEQUENCE</scope>
    <source>
        <strain evidence="7">DP1</strain>
    </source>
</reference>
<sequence length="869" mass="99138">MEIISTTFKRIKSGGQAAVPRIGSVTKKGISVVGNLGSKIIKGKQKPKNAQSIMSLLTEGDIKYGDENLLEDEEAIFECLLNTNPKEVCKALTTILSILLYCSNSSHSSRSAPNLDSALTEEEDLRTRIMKKFYPAVVNCIQNENKEVKKLAMLVILQTFKEDNETTIMCINSLLKEVINKDAERRVNGIRLMSSIANNDIYPFIYAQVQKGMNDLNPLVRRVSYAGLYKLKNICDMGNTETFVPDDESENDDDENETETEDLCLRLLRNTLHNTSEEEKEVGIQTLKPEENENVLAIALYLLDKIIDEENGVEQKISTIHPVFYTIIEKLDEIDEIIISQITPILIRYSKRYMATQIKESRFLNEGDMLPKQVRKVTENLLNALHGLSNPAAVLSLCQFFLVVAPAYMMDQVATHLIRIFKELEIGGETDDELTAYTVLHFIEAILKNNLLLRANPKIFKNFSSLRFINSLFVKTDQSQYYCVKKLIILDLICDRIKDNSTVRKIILDEHFYQTKNASYIIAMQALEGMKNCGLERNGINENSKSMFYPSIRYMIKIVKNNKDDRVLGRCVQNLHVMLLKDKKKTAEVVYYLVSLLDRISSPPAKARIVKLIIDFIDYFKTLARETFRKLVKNFTNEKLPVKFQIIQLGVTLMLIKFDDAEEKLEAIFKYVLQLGMLDADYGLNQFTRMIKGVFDKGTLFGGAITTKTAFTRIQNPKEDSKNVEEYKNVDIPHEERKVDLLQDFDKYYFLSLSNILNLPQDQGMSLEIDQCNEEQQVIAEEHLQRTGAVKEKHESVTKGKVGESIGFAVTNSKGKSVQSIGSDDVKIIQGITKKSDKSKQSYAFKDKTQLKKELEDWFDDDDEDEKIS</sequence>
<evidence type="ECO:0000256" key="3">
    <source>
        <dbReference type="ARBA" id="ARBA00022448"/>
    </source>
</evidence>
<dbReference type="PANTHER" id="PTHR11134">
    <property type="entry name" value="ADAPTOR COMPLEX SUBUNIT BETA FAMILY MEMBER"/>
    <property type="match status" value="1"/>
</dbReference>
<gene>
    <name evidence="7" type="ORF">ECRASSUSDP1_LOCUS26215</name>
</gene>
<dbReference type="Pfam" id="PF01602">
    <property type="entry name" value="Adaptin_N"/>
    <property type="match status" value="1"/>
</dbReference>
<dbReference type="GO" id="GO:0006886">
    <property type="term" value="P:intracellular protein transport"/>
    <property type="evidence" value="ECO:0007669"/>
    <property type="project" value="InterPro"/>
</dbReference>
<dbReference type="Proteomes" id="UP001295684">
    <property type="component" value="Unassembled WGS sequence"/>
</dbReference>
<dbReference type="GO" id="GO:0012505">
    <property type="term" value="C:endomembrane system"/>
    <property type="evidence" value="ECO:0007669"/>
    <property type="project" value="UniProtKB-SubCell"/>
</dbReference>
<evidence type="ECO:0000256" key="1">
    <source>
        <dbReference type="ARBA" id="ARBA00004308"/>
    </source>
</evidence>
<dbReference type="EMBL" id="CAMPGE010027016">
    <property type="protein sequence ID" value="CAI2384681.1"/>
    <property type="molecule type" value="Genomic_DNA"/>
</dbReference>
<evidence type="ECO:0000313" key="7">
    <source>
        <dbReference type="EMBL" id="CAI2384681.1"/>
    </source>
</evidence>
<keyword evidence="5" id="KW-0472">Membrane</keyword>
<keyword evidence="8" id="KW-1185">Reference proteome</keyword>
<evidence type="ECO:0000256" key="5">
    <source>
        <dbReference type="ARBA" id="ARBA00023136"/>
    </source>
</evidence>
<evidence type="ECO:0000256" key="4">
    <source>
        <dbReference type="ARBA" id="ARBA00022927"/>
    </source>
</evidence>
<dbReference type="GO" id="GO:0030117">
    <property type="term" value="C:membrane coat"/>
    <property type="evidence" value="ECO:0007669"/>
    <property type="project" value="InterPro"/>
</dbReference>
<keyword evidence="3" id="KW-0813">Transport</keyword>
<accession>A0AAD2D9N7</accession>
<dbReference type="InterPro" id="IPR002553">
    <property type="entry name" value="Clathrin/coatomer_adapt-like_N"/>
</dbReference>
<feature type="domain" description="Clathrin/coatomer adaptor adaptin-like N-terminal" evidence="6">
    <location>
        <begin position="132"/>
        <end position="696"/>
    </location>
</feature>
<dbReference type="AlphaFoldDB" id="A0AAD2D9N7"/>
<organism evidence="7 8">
    <name type="scientific">Euplotes crassus</name>
    <dbReference type="NCBI Taxonomy" id="5936"/>
    <lineage>
        <taxon>Eukaryota</taxon>
        <taxon>Sar</taxon>
        <taxon>Alveolata</taxon>
        <taxon>Ciliophora</taxon>
        <taxon>Intramacronucleata</taxon>
        <taxon>Spirotrichea</taxon>
        <taxon>Hypotrichia</taxon>
        <taxon>Euplotida</taxon>
        <taxon>Euplotidae</taxon>
        <taxon>Moneuplotes</taxon>
    </lineage>
</organism>